<proteinExistence type="predicted"/>
<comment type="caution">
    <text evidence="2">The sequence shown here is derived from an EMBL/GenBank/DDBJ whole genome shotgun (WGS) entry which is preliminary data.</text>
</comment>
<name>A0AAJ1SE88_9MYCO</name>
<protein>
    <submittedName>
        <fullName evidence="2">HicB family toxin-antitoxin system</fullName>
    </submittedName>
</protein>
<evidence type="ECO:0000256" key="1">
    <source>
        <dbReference type="SAM" id="Coils"/>
    </source>
</evidence>
<accession>A0AAJ1SE88</accession>
<evidence type="ECO:0000313" key="2">
    <source>
        <dbReference type="EMBL" id="MDP7739694.1"/>
    </source>
</evidence>
<keyword evidence="1" id="KW-0175">Coiled coil</keyword>
<dbReference type="EMBL" id="JAUFSA010000007">
    <property type="protein sequence ID" value="MDP7739694.1"/>
    <property type="molecule type" value="Genomic_DNA"/>
</dbReference>
<evidence type="ECO:0000313" key="3">
    <source>
        <dbReference type="Proteomes" id="UP001229081"/>
    </source>
</evidence>
<gene>
    <name evidence="2" type="ORF">QXL92_33750</name>
</gene>
<feature type="coiled-coil region" evidence="1">
    <location>
        <begin position="73"/>
        <end position="100"/>
    </location>
</feature>
<dbReference type="RefSeq" id="WP_306256123.1">
    <property type="nucleotide sequence ID" value="NZ_JAUFSA010000007.1"/>
</dbReference>
<dbReference type="Proteomes" id="UP001229081">
    <property type="component" value="Unassembled WGS sequence"/>
</dbReference>
<organism evidence="2 3">
    <name type="scientific">Mycobacterium paragordonae</name>
    <dbReference type="NCBI Taxonomy" id="1389713"/>
    <lineage>
        <taxon>Bacteria</taxon>
        <taxon>Bacillati</taxon>
        <taxon>Actinomycetota</taxon>
        <taxon>Actinomycetes</taxon>
        <taxon>Mycobacteriales</taxon>
        <taxon>Mycobacteriaceae</taxon>
        <taxon>Mycobacterium</taxon>
    </lineage>
</organism>
<dbReference type="AlphaFoldDB" id="A0AAJ1SE88"/>
<sequence>MRREYKIEIERDGRWWMVNIPELCGLTQARRLSEAPLMAREWIAVTTGTPLADVAVEVTTVKIAGMGDVQQSADHLIHVREQAENAAKEAQKMAASFVHQLRVADVPVRDAATLLGLSPQRISQLDNIDGT</sequence>
<reference evidence="2" key="1">
    <citation type="submission" date="2023-06" db="EMBL/GenBank/DDBJ databases">
        <title>Identification of two novel mycobacterium reveal diversities and complexities of Mycobacterium gordonae clade.</title>
        <authorList>
            <person name="Matsumoto Y."/>
            <person name="Nakamura S."/>
            <person name="Motooka D."/>
            <person name="Fukushima K."/>
        </authorList>
    </citation>
    <scope>NUCLEOTIDE SEQUENCE</scope>
    <source>
        <strain evidence="2">TY812</strain>
    </source>
</reference>